<dbReference type="GO" id="GO:0032993">
    <property type="term" value="C:protein-DNA complex"/>
    <property type="evidence" value="ECO:0007669"/>
    <property type="project" value="TreeGrafter"/>
</dbReference>
<dbReference type="PROSITE" id="PS51755">
    <property type="entry name" value="OMPR_PHOB"/>
    <property type="match status" value="1"/>
</dbReference>
<dbReference type="FunFam" id="3.40.50.2300:FF:000021">
    <property type="entry name" value="Two-component system response regulator KdpE"/>
    <property type="match status" value="1"/>
</dbReference>
<dbReference type="SMART" id="SM00862">
    <property type="entry name" value="Trans_reg_C"/>
    <property type="match status" value="1"/>
</dbReference>
<dbReference type="InterPro" id="IPR036388">
    <property type="entry name" value="WH-like_DNA-bd_sf"/>
</dbReference>
<dbReference type="Gene3D" id="3.40.50.2300">
    <property type="match status" value="1"/>
</dbReference>
<evidence type="ECO:0000313" key="12">
    <source>
        <dbReference type="EMBL" id="ACH38191.1"/>
    </source>
</evidence>
<keyword evidence="3 8" id="KW-0597">Phosphoprotein</keyword>
<dbReference type="PANTHER" id="PTHR48111:SF50">
    <property type="entry name" value="KDP OPERON TRANSCRIPTIONAL REGULATORY PROTEIN KDPE"/>
    <property type="match status" value="1"/>
</dbReference>
<feature type="domain" description="Response regulatory" evidence="10">
    <location>
        <begin position="11"/>
        <end position="124"/>
    </location>
</feature>
<feature type="domain" description="OmpR/PhoB-type" evidence="11">
    <location>
        <begin position="133"/>
        <end position="232"/>
    </location>
</feature>
<evidence type="ECO:0000313" key="13">
    <source>
        <dbReference type="Proteomes" id="UP000008825"/>
    </source>
</evidence>
<dbReference type="Gene3D" id="6.10.250.690">
    <property type="match status" value="1"/>
</dbReference>
<evidence type="ECO:0000256" key="4">
    <source>
        <dbReference type="ARBA" id="ARBA00023012"/>
    </source>
</evidence>
<organism evidence="12 13">
    <name type="scientific">Citrifermentans bemidjiense (strain ATCC BAA-1014 / DSM 16622 / JCM 12645 / Bem)</name>
    <name type="common">Geobacter bemidjiensis</name>
    <dbReference type="NCBI Taxonomy" id="404380"/>
    <lineage>
        <taxon>Bacteria</taxon>
        <taxon>Pseudomonadati</taxon>
        <taxon>Thermodesulfobacteriota</taxon>
        <taxon>Desulfuromonadia</taxon>
        <taxon>Geobacterales</taxon>
        <taxon>Geobacteraceae</taxon>
        <taxon>Citrifermentans</taxon>
    </lineage>
</organism>
<reference evidence="12 13" key="1">
    <citation type="submission" date="2008-07" db="EMBL/GenBank/DDBJ databases">
        <title>Complete sequence of Geobacter bemidjiensis BEM.</title>
        <authorList>
            <consortium name="US DOE Joint Genome Institute"/>
            <person name="Lucas S."/>
            <person name="Copeland A."/>
            <person name="Lapidus A."/>
            <person name="Glavina del Rio T."/>
            <person name="Dalin E."/>
            <person name="Tice H."/>
            <person name="Bruce D."/>
            <person name="Goodwin L."/>
            <person name="Pitluck S."/>
            <person name="Kiss H."/>
            <person name="Brettin T."/>
            <person name="Detter J.C."/>
            <person name="Han C."/>
            <person name="Kuske C.R."/>
            <person name="Schmutz J."/>
            <person name="Larimer F."/>
            <person name="Land M."/>
            <person name="Hauser L."/>
            <person name="Kyrpides N."/>
            <person name="Lykidis A."/>
            <person name="Lovley D."/>
            <person name="Richardson P."/>
        </authorList>
    </citation>
    <scope>NUCLEOTIDE SEQUENCE [LARGE SCALE GENOMIC DNA]</scope>
    <source>
        <strain evidence="13">ATCC BAA-1014 / DSM 16622 / JCM 12645 / Bem</strain>
    </source>
</reference>
<evidence type="ECO:0000256" key="6">
    <source>
        <dbReference type="ARBA" id="ARBA00023125"/>
    </source>
</evidence>
<dbReference type="GO" id="GO:0042802">
    <property type="term" value="F:identical protein binding"/>
    <property type="evidence" value="ECO:0007669"/>
    <property type="project" value="UniProtKB-ARBA"/>
</dbReference>
<dbReference type="GO" id="GO:0045893">
    <property type="term" value="P:positive regulation of DNA-templated transcription"/>
    <property type="evidence" value="ECO:0007669"/>
    <property type="project" value="UniProtKB-ARBA"/>
</dbReference>
<dbReference type="PANTHER" id="PTHR48111">
    <property type="entry name" value="REGULATOR OF RPOS"/>
    <property type="match status" value="1"/>
</dbReference>
<dbReference type="GO" id="GO:0000987">
    <property type="term" value="F:cis-regulatory region sequence-specific DNA binding"/>
    <property type="evidence" value="ECO:0007669"/>
    <property type="project" value="UniProtKB-ARBA"/>
</dbReference>
<dbReference type="Proteomes" id="UP000008825">
    <property type="component" value="Chromosome"/>
</dbReference>
<dbReference type="HOGENOM" id="CLU_000445_30_8_7"/>
<sequence>MKESQEATGQRILVIDDEAAIRRFLHSALSSDEFILHEADSGHGGLSAAAALRPDLILLDLGLPDLEGIEVIRRIREWSQVPIIVLSVREREDDKVAALDAGADDYLTKPFGVGELLARMRASLRRSAVQLSEPVFSSGDLTVDLNLRRVTVEGAEVQLTPTEYDLLRLLITHADKVITHSQILKQIWGVAYQDQPQVLRVTISNLRKKVERDPSRPRHITTEPGVGYRFKQVQP</sequence>
<dbReference type="GO" id="GO:0000156">
    <property type="term" value="F:phosphorelay response regulator activity"/>
    <property type="evidence" value="ECO:0007669"/>
    <property type="project" value="TreeGrafter"/>
</dbReference>
<name>B5EHI1_CITBB</name>
<keyword evidence="6 9" id="KW-0238">DNA-binding</keyword>
<keyword evidence="5" id="KW-0805">Transcription regulation</keyword>
<evidence type="ECO:0000256" key="5">
    <source>
        <dbReference type="ARBA" id="ARBA00023015"/>
    </source>
</evidence>
<dbReference type="Gene3D" id="1.10.10.10">
    <property type="entry name" value="Winged helix-like DNA-binding domain superfamily/Winged helix DNA-binding domain"/>
    <property type="match status" value="1"/>
</dbReference>
<evidence type="ECO:0000256" key="1">
    <source>
        <dbReference type="ARBA" id="ARBA00004496"/>
    </source>
</evidence>
<comment type="subcellular location">
    <subcellularLocation>
        <location evidence="1">Cytoplasm</location>
    </subcellularLocation>
</comment>
<evidence type="ECO:0000256" key="8">
    <source>
        <dbReference type="PROSITE-ProRule" id="PRU00169"/>
    </source>
</evidence>
<protein>
    <submittedName>
        <fullName evidence="12">Winged-helix transcriptional response regulator KdpE</fullName>
    </submittedName>
</protein>
<keyword evidence="4" id="KW-0902">Two-component regulatory system</keyword>
<evidence type="ECO:0000259" key="10">
    <source>
        <dbReference type="PROSITE" id="PS50110"/>
    </source>
</evidence>
<gene>
    <name evidence="12" type="primary">kdpE-1</name>
    <name evidence="12" type="ordered locus">Gbem_1172</name>
</gene>
<dbReference type="OrthoDB" id="9793321at2"/>
<dbReference type="InterPro" id="IPR001867">
    <property type="entry name" value="OmpR/PhoB-type_DNA-bd"/>
</dbReference>
<dbReference type="InterPro" id="IPR039420">
    <property type="entry name" value="WalR-like"/>
</dbReference>
<dbReference type="GO" id="GO:0005829">
    <property type="term" value="C:cytosol"/>
    <property type="evidence" value="ECO:0007669"/>
    <property type="project" value="TreeGrafter"/>
</dbReference>
<evidence type="ECO:0000256" key="9">
    <source>
        <dbReference type="PROSITE-ProRule" id="PRU01091"/>
    </source>
</evidence>
<dbReference type="eggNOG" id="COG0745">
    <property type="taxonomic scope" value="Bacteria"/>
</dbReference>
<proteinExistence type="predicted"/>
<dbReference type="InterPro" id="IPR001789">
    <property type="entry name" value="Sig_transdc_resp-reg_receiver"/>
</dbReference>
<dbReference type="CDD" id="cd17620">
    <property type="entry name" value="REC_OmpR_KdpE-like"/>
    <property type="match status" value="1"/>
</dbReference>
<dbReference type="SMART" id="SM00448">
    <property type="entry name" value="REC"/>
    <property type="match status" value="1"/>
</dbReference>
<dbReference type="EMBL" id="CP001124">
    <property type="protein sequence ID" value="ACH38191.1"/>
    <property type="molecule type" value="Genomic_DNA"/>
</dbReference>
<keyword evidence="2" id="KW-0963">Cytoplasm</keyword>
<dbReference type="CDD" id="cd00383">
    <property type="entry name" value="trans_reg_C"/>
    <property type="match status" value="1"/>
</dbReference>
<dbReference type="FunFam" id="1.10.10.10:FF:000210">
    <property type="entry name" value="Winged-helix transcriptional response regulator KdpE"/>
    <property type="match status" value="1"/>
</dbReference>
<feature type="modified residue" description="4-aspartylphosphate" evidence="8">
    <location>
        <position position="60"/>
    </location>
</feature>
<dbReference type="STRING" id="404380.Gbem_1172"/>
<dbReference type="KEGG" id="gbm:Gbem_1172"/>
<dbReference type="SUPFAM" id="SSF52172">
    <property type="entry name" value="CheY-like"/>
    <property type="match status" value="1"/>
</dbReference>
<dbReference type="AlphaFoldDB" id="B5EHI1"/>
<evidence type="ECO:0000256" key="2">
    <source>
        <dbReference type="ARBA" id="ARBA00022490"/>
    </source>
</evidence>
<feature type="DNA-binding region" description="OmpR/PhoB-type" evidence="9">
    <location>
        <begin position="133"/>
        <end position="232"/>
    </location>
</feature>
<evidence type="ECO:0000256" key="7">
    <source>
        <dbReference type="ARBA" id="ARBA00023163"/>
    </source>
</evidence>
<dbReference type="RefSeq" id="WP_012529603.1">
    <property type="nucleotide sequence ID" value="NC_011146.1"/>
</dbReference>
<reference evidence="12 13" key="2">
    <citation type="journal article" date="2010" name="BMC Genomics">
        <title>The genome of Geobacter bemidjiensis, exemplar for the subsurface clade of Geobacter species that predominate in Fe(III)-reducing subsurface environments.</title>
        <authorList>
            <person name="Aklujkar M."/>
            <person name="Young N.D."/>
            <person name="Holmes D."/>
            <person name="Chavan M."/>
            <person name="Risso C."/>
            <person name="Kiss H.E."/>
            <person name="Han C.S."/>
            <person name="Land M.L."/>
            <person name="Lovley D.R."/>
        </authorList>
    </citation>
    <scope>NUCLEOTIDE SEQUENCE [LARGE SCALE GENOMIC DNA]</scope>
    <source>
        <strain evidence="13">ATCC BAA-1014 / DSM 16622 / JCM 12645 / Bem</strain>
    </source>
</reference>
<dbReference type="Pfam" id="PF00072">
    <property type="entry name" value="Response_reg"/>
    <property type="match status" value="1"/>
</dbReference>
<dbReference type="InterPro" id="IPR011006">
    <property type="entry name" value="CheY-like_superfamily"/>
</dbReference>
<evidence type="ECO:0000259" key="11">
    <source>
        <dbReference type="PROSITE" id="PS51755"/>
    </source>
</evidence>
<keyword evidence="13" id="KW-1185">Reference proteome</keyword>
<dbReference type="Pfam" id="PF00486">
    <property type="entry name" value="Trans_reg_C"/>
    <property type="match status" value="1"/>
</dbReference>
<dbReference type="PROSITE" id="PS50110">
    <property type="entry name" value="RESPONSE_REGULATORY"/>
    <property type="match status" value="1"/>
</dbReference>
<keyword evidence="7" id="KW-0804">Transcription</keyword>
<evidence type="ECO:0000256" key="3">
    <source>
        <dbReference type="ARBA" id="ARBA00022553"/>
    </source>
</evidence>
<accession>B5EHI1</accession>